<keyword evidence="2" id="KW-1185">Reference proteome</keyword>
<gene>
    <name evidence="1" type="ORF">PoB_003518300</name>
</gene>
<evidence type="ECO:0000313" key="1">
    <source>
        <dbReference type="EMBL" id="GFO08678.1"/>
    </source>
</evidence>
<reference evidence="1 2" key="1">
    <citation type="journal article" date="2021" name="Elife">
        <title>Chloroplast acquisition without the gene transfer in kleptoplastic sea slugs, Plakobranchus ocellatus.</title>
        <authorList>
            <person name="Maeda T."/>
            <person name="Takahashi S."/>
            <person name="Yoshida T."/>
            <person name="Shimamura S."/>
            <person name="Takaki Y."/>
            <person name="Nagai Y."/>
            <person name="Toyoda A."/>
            <person name="Suzuki Y."/>
            <person name="Arimoto A."/>
            <person name="Ishii H."/>
            <person name="Satoh N."/>
            <person name="Nishiyama T."/>
            <person name="Hasebe M."/>
            <person name="Maruyama T."/>
            <person name="Minagawa J."/>
            <person name="Obokata J."/>
            <person name="Shigenobu S."/>
        </authorList>
    </citation>
    <scope>NUCLEOTIDE SEQUENCE [LARGE SCALE GENOMIC DNA]</scope>
</reference>
<protein>
    <submittedName>
        <fullName evidence="1">Uncharacterized protein</fullName>
    </submittedName>
</protein>
<dbReference type="EMBL" id="BLXT01003974">
    <property type="protein sequence ID" value="GFO08678.1"/>
    <property type="molecule type" value="Genomic_DNA"/>
</dbReference>
<dbReference type="Proteomes" id="UP000735302">
    <property type="component" value="Unassembled WGS sequence"/>
</dbReference>
<proteinExistence type="predicted"/>
<dbReference type="AlphaFoldDB" id="A0AAV4AN01"/>
<accession>A0AAV4AN01</accession>
<name>A0AAV4AN01_9GAST</name>
<organism evidence="1 2">
    <name type="scientific">Plakobranchus ocellatus</name>
    <dbReference type="NCBI Taxonomy" id="259542"/>
    <lineage>
        <taxon>Eukaryota</taxon>
        <taxon>Metazoa</taxon>
        <taxon>Spiralia</taxon>
        <taxon>Lophotrochozoa</taxon>
        <taxon>Mollusca</taxon>
        <taxon>Gastropoda</taxon>
        <taxon>Heterobranchia</taxon>
        <taxon>Euthyneura</taxon>
        <taxon>Panpulmonata</taxon>
        <taxon>Sacoglossa</taxon>
        <taxon>Placobranchoidea</taxon>
        <taxon>Plakobranchidae</taxon>
        <taxon>Plakobranchus</taxon>
    </lineage>
</organism>
<comment type="caution">
    <text evidence="1">The sequence shown here is derived from an EMBL/GenBank/DDBJ whole genome shotgun (WGS) entry which is preliminary data.</text>
</comment>
<sequence length="276" mass="30184">MPRFSFSQPTLPYCVLHLHVSLIPRFLFSKPTFPHCVLHLHVSLIPRFVVLLAYPPTLCLASPRVPYPQVCCSPSLLSHTVSCISTCPLSPGFRSPSLLSHTVSCISTCPLSPGLLYSKPTLTHCVLHLHVSLTPRFVVLLAYPSLTVSCIYTCPRAPGLLISKPTLSHCILHLQLHMPLRPRCVVLTGYPLLLCLTSLRTPQPPVCCCPSLPSHTVSCIYTFPPASGLLISRPTLPNCVLHLHITPSPSPRSVDLQAYPLTLCLASTRAPRSQVC</sequence>
<evidence type="ECO:0000313" key="2">
    <source>
        <dbReference type="Proteomes" id="UP000735302"/>
    </source>
</evidence>